<dbReference type="PROSITE" id="PS50297">
    <property type="entry name" value="ANK_REP_REGION"/>
    <property type="match status" value="1"/>
</dbReference>
<dbReference type="EMBL" id="JAPQKH010000005">
    <property type="protein sequence ID" value="KAJ5096758.1"/>
    <property type="molecule type" value="Genomic_DNA"/>
</dbReference>
<protein>
    <submittedName>
        <fullName evidence="4">Ankyrin</fullName>
    </submittedName>
</protein>
<dbReference type="AlphaFoldDB" id="A0A9W9FAT5"/>
<name>A0A9W9FAT5_9EURO</name>
<evidence type="ECO:0000256" key="1">
    <source>
        <dbReference type="ARBA" id="ARBA00022737"/>
    </source>
</evidence>
<dbReference type="PROSITE" id="PS50088">
    <property type="entry name" value="ANK_REPEAT"/>
    <property type="match status" value="1"/>
</dbReference>
<feature type="repeat" description="ANK" evidence="3">
    <location>
        <begin position="471"/>
        <end position="504"/>
    </location>
</feature>
<evidence type="ECO:0000256" key="3">
    <source>
        <dbReference type="PROSITE-ProRule" id="PRU00023"/>
    </source>
</evidence>
<dbReference type="InterPro" id="IPR036770">
    <property type="entry name" value="Ankyrin_rpt-contain_sf"/>
</dbReference>
<keyword evidence="5" id="KW-1185">Reference proteome</keyword>
<reference evidence="4" key="1">
    <citation type="submission" date="2022-11" db="EMBL/GenBank/DDBJ databases">
        <authorList>
            <person name="Petersen C."/>
        </authorList>
    </citation>
    <scope>NUCLEOTIDE SEQUENCE</scope>
    <source>
        <strain evidence="4">IBT 30069</strain>
    </source>
</reference>
<dbReference type="OrthoDB" id="823504at2759"/>
<keyword evidence="1" id="KW-0677">Repeat</keyword>
<evidence type="ECO:0000256" key="2">
    <source>
        <dbReference type="ARBA" id="ARBA00023043"/>
    </source>
</evidence>
<dbReference type="Pfam" id="PF00023">
    <property type="entry name" value="Ank"/>
    <property type="match status" value="1"/>
</dbReference>
<accession>A0A9W9FAT5</accession>
<comment type="caution">
    <text evidence="4">The sequence shown here is derived from an EMBL/GenBank/DDBJ whole genome shotgun (WGS) entry which is preliminary data.</text>
</comment>
<dbReference type="SUPFAM" id="SSF48403">
    <property type="entry name" value="Ankyrin repeat"/>
    <property type="match status" value="1"/>
</dbReference>
<dbReference type="PANTHER" id="PTHR24180">
    <property type="entry name" value="CYCLIN-DEPENDENT KINASE INHIBITOR 2C-RELATED"/>
    <property type="match status" value="1"/>
</dbReference>
<dbReference type="PANTHER" id="PTHR24180:SF57">
    <property type="entry name" value="ANKYRIN REPEAT DOMAIN-CONTAINING PROTEIN 39"/>
    <property type="match status" value="1"/>
</dbReference>
<gene>
    <name evidence="4" type="ORF">N7456_007479</name>
</gene>
<dbReference type="InterPro" id="IPR051637">
    <property type="entry name" value="Ank_repeat_dom-contain_49"/>
</dbReference>
<sequence length="590" mass="66749">MSYPAFQTIHGEFEDLDVQPTFYDTDGSPVYETPYGGLIGDIVAKNDVAALRLYHQNPKMNIWYEVYESPGWHPVFTAWELQNFDVLRTMMEIYLEDPRFTEPLAKHLERLRFSPIEMACAAANRDMTLWLLDRSLATLHDRDILGNTPLLSAAHGLGKDFMNPRDDSEILAKDCCKHEHFICFLLDQGCSVQASSNYTPQRTGVKETGVEELKSTVLGAAIPHASYKMVSRLIAEGAEVHARQRWNDDNFFDIYDGIHRITDGGNVTALHIASYFWNVEAIHALFDNNGDMSIAEMASNTDDHGRVPLHWALLGIRNKPHEKPIKDETLSSRIETVKFLLEVNPDMINARDKHGATVFNYAVKSDAPLQNTLHIVKMLLDAKPRTLTLKTPEVVGVTALEDAVTHHQHRYGKALDEGFLKLMNLLLDNGADARLCLHRLCAYSWLDYLCPLLLGRLLDLSDTSVNETDSSGCTPMHYLVHHMDQKDAAHLLINRGADINLNAINHAGNTPLHELLIRGSLLYRMDEKDELPLPGQTKDYMERVRVEWLKMLMDAGGLMHQKNSAGKTPSQLLNERMERLVQIYRETTSG</sequence>
<dbReference type="Gene3D" id="1.25.40.20">
    <property type="entry name" value="Ankyrin repeat-containing domain"/>
    <property type="match status" value="3"/>
</dbReference>
<organism evidence="4 5">
    <name type="scientific">Penicillium angulare</name>
    <dbReference type="NCBI Taxonomy" id="116970"/>
    <lineage>
        <taxon>Eukaryota</taxon>
        <taxon>Fungi</taxon>
        <taxon>Dikarya</taxon>
        <taxon>Ascomycota</taxon>
        <taxon>Pezizomycotina</taxon>
        <taxon>Eurotiomycetes</taxon>
        <taxon>Eurotiomycetidae</taxon>
        <taxon>Eurotiales</taxon>
        <taxon>Aspergillaceae</taxon>
        <taxon>Penicillium</taxon>
    </lineage>
</organism>
<dbReference type="SMART" id="SM00248">
    <property type="entry name" value="ANK"/>
    <property type="match status" value="8"/>
</dbReference>
<proteinExistence type="predicted"/>
<evidence type="ECO:0000313" key="5">
    <source>
        <dbReference type="Proteomes" id="UP001149165"/>
    </source>
</evidence>
<dbReference type="Proteomes" id="UP001149165">
    <property type="component" value="Unassembled WGS sequence"/>
</dbReference>
<keyword evidence="2 3" id="KW-0040">ANK repeat</keyword>
<reference evidence="4" key="2">
    <citation type="journal article" date="2023" name="IMA Fungus">
        <title>Comparative genomic study of the Penicillium genus elucidates a diverse pangenome and 15 lateral gene transfer events.</title>
        <authorList>
            <person name="Petersen C."/>
            <person name="Sorensen T."/>
            <person name="Nielsen M.R."/>
            <person name="Sondergaard T.E."/>
            <person name="Sorensen J.L."/>
            <person name="Fitzpatrick D.A."/>
            <person name="Frisvad J.C."/>
            <person name="Nielsen K.L."/>
        </authorList>
    </citation>
    <scope>NUCLEOTIDE SEQUENCE</scope>
    <source>
        <strain evidence="4">IBT 30069</strain>
    </source>
</reference>
<dbReference type="InterPro" id="IPR002110">
    <property type="entry name" value="Ankyrin_rpt"/>
</dbReference>
<evidence type="ECO:0000313" key="4">
    <source>
        <dbReference type="EMBL" id="KAJ5096758.1"/>
    </source>
</evidence>